<dbReference type="Proteomes" id="UP000029965">
    <property type="component" value="Chromosome X"/>
</dbReference>
<dbReference type="EMBL" id="AQIB01148725">
    <property type="status" value="NOT_ANNOTATED_CDS"/>
    <property type="molecule type" value="Genomic_DNA"/>
</dbReference>
<comment type="similarity">
    <text evidence="2">Belongs to the ITIH family.</text>
</comment>
<dbReference type="PANTHER" id="PTHR10338:SF155">
    <property type="entry name" value="INTER-ALPHA-TRYPSIN INHIBITOR HEAVY CHAIN H6"/>
    <property type="match status" value="1"/>
</dbReference>
<reference evidence="10" key="2">
    <citation type="submission" date="2025-08" db="UniProtKB">
        <authorList>
            <consortium name="Ensembl"/>
        </authorList>
    </citation>
    <scope>IDENTIFICATION</scope>
</reference>
<dbReference type="GeneTree" id="ENSGT00940000162980"/>
<keyword evidence="7" id="KW-0325">Glycoprotein</keyword>
<evidence type="ECO:0000256" key="1">
    <source>
        <dbReference type="ARBA" id="ARBA00004613"/>
    </source>
</evidence>
<evidence type="ECO:0000256" key="2">
    <source>
        <dbReference type="ARBA" id="ARBA00010158"/>
    </source>
</evidence>
<keyword evidence="11" id="KW-1185">Reference proteome</keyword>
<dbReference type="Pfam" id="PF06668">
    <property type="entry name" value="ITI_HC_C"/>
    <property type="match status" value="1"/>
</dbReference>
<evidence type="ECO:0000256" key="5">
    <source>
        <dbReference type="ARBA" id="ARBA00022729"/>
    </source>
</evidence>
<keyword evidence="5" id="KW-0732">Signal</keyword>
<evidence type="ECO:0000256" key="4">
    <source>
        <dbReference type="ARBA" id="ARBA00022690"/>
    </source>
</evidence>
<comment type="subcellular location">
    <subcellularLocation>
        <location evidence="1">Secreted</location>
    </subcellularLocation>
</comment>
<dbReference type="SUPFAM" id="SSF53300">
    <property type="entry name" value="vWA-like"/>
    <property type="match status" value="1"/>
</dbReference>
<evidence type="ECO:0000256" key="7">
    <source>
        <dbReference type="ARBA" id="ARBA00023180"/>
    </source>
</evidence>
<dbReference type="InterPro" id="IPR010600">
    <property type="entry name" value="ITI_HC_C"/>
</dbReference>
<dbReference type="SMART" id="SM00327">
    <property type="entry name" value="VWA"/>
    <property type="match status" value="1"/>
</dbReference>
<dbReference type="Pfam" id="PF00092">
    <property type="entry name" value="VWA"/>
    <property type="match status" value="1"/>
</dbReference>
<dbReference type="EMBL" id="AQIB01148728">
    <property type="status" value="NOT_ANNOTATED_CDS"/>
    <property type="molecule type" value="Genomic_DNA"/>
</dbReference>
<keyword evidence="6" id="KW-0722">Serine protease inhibitor</keyword>
<dbReference type="PROSITE" id="PS50234">
    <property type="entry name" value="VWFA"/>
    <property type="match status" value="1"/>
</dbReference>
<dbReference type="InterPro" id="IPR050934">
    <property type="entry name" value="ITIH"/>
</dbReference>
<proteinExistence type="inferred from homology"/>
<gene>
    <name evidence="10" type="primary">ITIH6</name>
</gene>
<dbReference type="GO" id="GO:0030212">
    <property type="term" value="P:hyaluronan metabolic process"/>
    <property type="evidence" value="ECO:0007669"/>
    <property type="project" value="InterPro"/>
</dbReference>
<dbReference type="GO" id="GO:0004867">
    <property type="term" value="F:serine-type endopeptidase inhibitor activity"/>
    <property type="evidence" value="ECO:0007669"/>
    <property type="project" value="UniProtKB-KW"/>
</dbReference>
<keyword evidence="4" id="KW-0646">Protease inhibitor</keyword>
<dbReference type="EMBL" id="AQIB01148727">
    <property type="status" value="NOT_ANNOTATED_CDS"/>
    <property type="molecule type" value="Genomic_DNA"/>
</dbReference>
<reference evidence="10" key="3">
    <citation type="submission" date="2025-09" db="UniProtKB">
        <authorList>
            <consortium name="Ensembl"/>
        </authorList>
    </citation>
    <scope>IDENTIFICATION</scope>
</reference>
<dbReference type="ExpressionAtlas" id="A0A0D9RIM6">
    <property type="expression patterns" value="baseline"/>
</dbReference>
<feature type="domain" description="VIT" evidence="9">
    <location>
        <begin position="1"/>
        <end position="112"/>
    </location>
</feature>
<feature type="domain" description="VWFA" evidence="8">
    <location>
        <begin position="239"/>
        <end position="425"/>
    </location>
</feature>
<dbReference type="InterPro" id="IPR002035">
    <property type="entry name" value="VWF_A"/>
</dbReference>
<evidence type="ECO:0000313" key="11">
    <source>
        <dbReference type="Proteomes" id="UP000029965"/>
    </source>
</evidence>
<organism evidence="10 11">
    <name type="scientific">Chlorocebus sabaeus</name>
    <name type="common">Green monkey</name>
    <name type="synonym">Simia sabaea</name>
    <dbReference type="NCBI Taxonomy" id="60711"/>
    <lineage>
        <taxon>Eukaryota</taxon>
        <taxon>Metazoa</taxon>
        <taxon>Chordata</taxon>
        <taxon>Craniata</taxon>
        <taxon>Vertebrata</taxon>
        <taxon>Euteleostomi</taxon>
        <taxon>Mammalia</taxon>
        <taxon>Eutheria</taxon>
        <taxon>Euarchontoglires</taxon>
        <taxon>Primates</taxon>
        <taxon>Haplorrhini</taxon>
        <taxon>Catarrhini</taxon>
        <taxon>Cercopithecidae</taxon>
        <taxon>Cercopithecinae</taxon>
        <taxon>Chlorocebus</taxon>
    </lineage>
</organism>
<name>A0A0D9RIM6_CHLSB</name>
<dbReference type="Ensembl" id="ENSCSAT00000010371.1">
    <property type="protein sequence ID" value="ENSCSAP00000008465.1"/>
    <property type="gene ID" value="ENSCSAG00000012306.1"/>
</dbReference>
<accession>A0A0D9RIM6</accession>
<dbReference type="PANTHER" id="PTHR10338">
    <property type="entry name" value="INTER-ALPHA-TRYPSIN INHIBITOR HEAVY CHAIN FAMILY MEMBER"/>
    <property type="match status" value="1"/>
</dbReference>
<dbReference type="CDD" id="cd01461">
    <property type="entry name" value="vWA_interalpha_trypsin_inhibitor"/>
    <property type="match status" value="1"/>
</dbReference>
<evidence type="ECO:0000259" key="8">
    <source>
        <dbReference type="PROSITE" id="PS50234"/>
    </source>
</evidence>
<dbReference type="AlphaFoldDB" id="A0A0D9RIM6"/>
<evidence type="ECO:0000313" key="10">
    <source>
        <dbReference type="Ensembl" id="ENSCSAP00000008465.1"/>
    </source>
</evidence>
<dbReference type="GO" id="GO:0005576">
    <property type="term" value="C:extracellular region"/>
    <property type="evidence" value="ECO:0007669"/>
    <property type="project" value="UniProtKB-SubCell"/>
</dbReference>
<dbReference type="EMBL" id="AQIB01148726">
    <property type="status" value="NOT_ANNOTATED_CDS"/>
    <property type="molecule type" value="Genomic_DNA"/>
</dbReference>
<dbReference type="InterPro" id="IPR036465">
    <property type="entry name" value="vWFA_dom_sf"/>
</dbReference>
<dbReference type="Pfam" id="PF08487">
    <property type="entry name" value="VIT"/>
    <property type="match status" value="1"/>
</dbReference>
<reference evidence="10 11" key="1">
    <citation type="submission" date="2014-03" db="EMBL/GenBank/DDBJ databases">
        <authorList>
            <person name="Warren W."/>
            <person name="Wilson R.K."/>
        </authorList>
    </citation>
    <scope>NUCLEOTIDE SEQUENCE</scope>
</reference>
<sequence>SYSMHSTVVSRYAHTLVTSVLFNPHAEAHEAIFDLDLPHLAFISNFTMTINNKVYIAEVKEKHQAKKIYEEAHQQGKTAAHVGIRDRESEKFRISTSLAAGTEVTFSLAYEELLQRHQGHYQLVVSLRPGQLVKRLSVEVTVSERTGISYVHIPPLRTSRLRTNAHTLDFPKKKKGNKSYSPARLEPPRPALLCLEKLFTYVLTITTLWDAETGGSLEIYDGYFIHYFAPRGLPPMEKNVVFVIDVSGSMFGTKMEQTKKAMNVILSDLRANDYFNIISFSDTINVWKAGGSIQATIQNVHSAKDYLHRMEADGWTDINSALLAAASVLNHSNQEPGRGPNVGRIPLIIFLTDGEPTAGVTTPSVILSNVRQAVGHRVSLFTLAFGDDADFTLLRRLSLENRGIARRIYEDTDAALQLKGLYEEISMPLLADVRLNYLGGLIGASPWAVFPNYFGGSELVVAGQVQPGKQELGIHLAARGPKDQLLVARHSEGTTNNSQKTFGCPGEPAPNVAHFIRRLWAYVTIGELLDARFQARDTTIRHLLAAKVLNLSLEYNFVTPLTSLVMVQPKEASEAHCLASSPSPPQVSQSPPWLPSLSTVDGDPHFVIQIPHSEEKICFTLNGHPGDLLQLIEDPKAGLHVSGKLLGAPPRPGHKDQTRTYFQIITVTTDKPRAYTITISRSSISLRGEGTLRLSWDRPALLKRPQLELYVAAAARLTLRLGPYLEFLVLRHRYRHPNTLQLPHLGFYVANGSGLSPSARGLIGK</sequence>
<dbReference type="PROSITE" id="PS51468">
    <property type="entry name" value="VIT"/>
    <property type="match status" value="1"/>
</dbReference>
<dbReference type="FunFam" id="3.40.50.410:FF:000013">
    <property type="entry name" value="inter-alpha-trypsin inhibitor heavy chain H2"/>
    <property type="match status" value="1"/>
</dbReference>
<dbReference type="InterPro" id="IPR013694">
    <property type="entry name" value="VIT"/>
</dbReference>
<evidence type="ECO:0000259" key="9">
    <source>
        <dbReference type="PROSITE" id="PS51468"/>
    </source>
</evidence>
<dbReference type="Gene3D" id="3.40.50.410">
    <property type="entry name" value="von Willebrand factor, type A domain"/>
    <property type="match status" value="1"/>
</dbReference>
<evidence type="ECO:0000256" key="3">
    <source>
        <dbReference type="ARBA" id="ARBA00022525"/>
    </source>
</evidence>
<dbReference type="SMART" id="SM00609">
    <property type="entry name" value="VIT"/>
    <property type="match status" value="1"/>
</dbReference>
<keyword evidence="3" id="KW-0964">Secreted</keyword>
<protein>
    <submittedName>
        <fullName evidence="10">Inter-alpha-trypsin inhibitor heavy chain family member 6</fullName>
    </submittedName>
</protein>
<evidence type="ECO:0000256" key="6">
    <source>
        <dbReference type="ARBA" id="ARBA00022900"/>
    </source>
</evidence>